<name>A0A812UMU7_9DINO</name>
<sequence length="249" mass="27604">MWRYAKDGNLTSRALWDARRIDSLQARLAPGLKFAVDLPRPPLPMLLGGEDARKFEVQPSKAKVPETTASDEYVAALKSEFHAALARTLDQTSAEKAELQRELANAAAASQEYLQKLVDNQAEMSELKEAVMRLEAAARCWEAEKAELQQELAIAAAASQEYLQKLVGNQADLTELKEAVMRLEAHYVTADASKVALRHTVPWFSAVAVSRHSEKLQSAPACMWEARHLDKTDAKESCWAAEKAVDQTD</sequence>
<keyword evidence="3" id="KW-1185">Reference proteome</keyword>
<accession>A0A812UMU7</accession>
<organism evidence="2 3">
    <name type="scientific">Symbiodinium natans</name>
    <dbReference type="NCBI Taxonomy" id="878477"/>
    <lineage>
        <taxon>Eukaryota</taxon>
        <taxon>Sar</taxon>
        <taxon>Alveolata</taxon>
        <taxon>Dinophyceae</taxon>
        <taxon>Suessiales</taxon>
        <taxon>Symbiodiniaceae</taxon>
        <taxon>Symbiodinium</taxon>
    </lineage>
</organism>
<protein>
    <submittedName>
        <fullName evidence="2">Uncharacterized protein</fullName>
    </submittedName>
</protein>
<gene>
    <name evidence="2" type="ORF">SNAT2548_LOCUS33504</name>
</gene>
<dbReference type="EMBL" id="CAJNDS010002761">
    <property type="protein sequence ID" value="CAE7587937.1"/>
    <property type="molecule type" value="Genomic_DNA"/>
</dbReference>
<dbReference type="AlphaFoldDB" id="A0A812UMU7"/>
<reference evidence="2" key="1">
    <citation type="submission" date="2021-02" db="EMBL/GenBank/DDBJ databases">
        <authorList>
            <person name="Dougan E. K."/>
            <person name="Rhodes N."/>
            <person name="Thang M."/>
            <person name="Chan C."/>
        </authorList>
    </citation>
    <scope>NUCLEOTIDE SEQUENCE</scope>
</reference>
<dbReference type="Proteomes" id="UP000604046">
    <property type="component" value="Unassembled WGS sequence"/>
</dbReference>
<feature type="coiled-coil region" evidence="1">
    <location>
        <begin position="82"/>
        <end position="165"/>
    </location>
</feature>
<evidence type="ECO:0000313" key="3">
    <source>
        <dbReference type="Proteomes" id="UP000604046"/>
    </source>
</evidence>
<comment type="caution">
    <text evidence="2">The sequence shown here is derived from an EMBL/GenBank/DDBJ whole genome shotgun (WGS) entry which is preliminary data.</text>
</comment>
<proteinExistence type="predicted"/>
<evidence type="ECO:0000313" key="2">
    <source>
        <dbReference type="EMBL" id="CAE7587937.1"/>
    </source>
</evidence>
<evidence type="ECO:0000256" key="1">
    <source>
        <dbReference type="SAM" id="Coils"/>
    </source>
</evidence>
<keyword evidence="1" id="KW-0175">Coiled coil</keyword>